<dbReference type="AlphaFoldDB" id="A0A2T2X8C2"/>
<dbReference type="Proteomes" id="UP000242699">
    <property type="component" value="Unassembled WGS sequence"/>
</dbReference>
<dbReference type="InterPro" id="IPR001173">
    <property type="entry name" value="Glyco_trans_2-like"/>
</dbReference>
<evidence type="ECO:0000313" key="2">
    <source>
        <dbReference type="EMBL" id="PSR30698.1"/>
    </source>
</evidence>
<dbReference type="CDD" id="cd00761">
    <property type="entry name" value="Glyco_tranf_GTA_type"/>
    <property type="match status" value="1"/>
</dbReference>
<evidence type="ECO:0000259" key="1">
    <source>
        <dbReference type="Pfam" id="PF00535"/>
    </source>
</evidence>
<proteinExistence type="predicted"/>
<name>A0A2T2X8C2_9FIRM</name>
<evidence type="ECO:0000313" key="3">
    <source>
        <dbReference type="Proteomes" id="UP000242699"/>
    </source>
</evidence>
<dbReference type="PANTHER" id="PTHR22916:SF3">
    <property type="entry name" value="UDP-GLCNAC:BETAGAL BETA-1,3-N-ACETYLGLUCOSAMINYLTRANSFERASE-LIKE PROTEIN 1"/>
    <property type="match status" value="1"/>
</dbReference>
<dbReference type="EMBL" id="PXYT01000008">
    <property type="protein sequence ID" value="PSR30698.1"/>
    <property type="molecule type" value="Genomic_DNA"/>
</dbReference>
<dbReference type="SUPFAM" id="SSF53448">
    <property type="entry name" value="Nucleotide-diphospho-sugar transferases"/>
    <property type="match status" value="1"/>
</dbReference>
<sequence length="296" mass="34398">MTGVTIVVPVYYGRDYLKRCLESVRQQEKVPLPIQLIALEDGTPEPYSSEDIASHYHAEYHYITHNQGVAQARRLGASLSVFDDGFLAFLDQDDYWYPTFLTTMIEALTAHPRSGFAVSNAHIVFPEGTKYQLYQTKVPSLRLKDLKMFNHIVTPSQVLMRLNNFRRTNWTGQLSTPGADDWLLWLSLTRHGFPGIFVPLTLMAYLEHDGGAHQNIPKMRQSEASVVEEWFPKLGFSRWDQRRYWAGVNIERSLHYAYAKNWRQFFRVLSDTTIKDPPASLSAAWYRVERKLRHWV</sequence>
<accession>A0A2T2X8C2</accession>
<feature type="domain" description="Glycosyltransferase 2-like" evidence="1">
    <location>
        <begin position="5"/>
        <end position="143"/>
    </location>
</feature>
<protein>
    <submittedName>
        <fullName evidence="2">Glycosyltransferase family 2 protein</fullName>
    </submittedName>
</protein>
<dbReference type="PANTHER" id="PTHR22916">
    <property type="entry name" value="GLYCOSYLTRANSFERASE"/>
    <property type="match status" value="1"/>
</dbReference>
<dbReference type="Pfam" id="PF00535">
    <property type="entry name" value="Glycos_transf_2"/>
    <property type="match status" value="1"/>
</dbReference>
<organism evidence="2 3">
    <name type="scientific">Sulfobacillus benefaciens</name>
    <dbReference type="NCBI Taxonomy" id="453960"/>
    <lineage>
        <taxon>Bacteria</taxon>
        <taxon>Bacillati</taxon>
        <taxon>Bacillota</taxon>
        <taxon>Clostridia</taxon>
        <taxon>Eubacteriales</taxon>
        <taxon>Clostridiales Family XVII. Incertae Sedis</taxon>
        <taxon>Sulfobacillus</taxon>
    </lineage>
</organism>
<gene>
    <name evidence="2" type="ORF">C7B43_05250</name>
</gene>
<reference evidence="2 3" key="1">
    <citation type="journal article" date="2014" name="BMC Genomics">
        <title>Comparison of environmental and isolate Sulfobacillus genomes reveals diverse carbon, sulfur, nitrogen, and hydrogen metabolisms.</title>
        <authorList>
            <person name="Justice N.B."/>
            <person name="Norman A."/>
            <person name="Brown C.T."/>
            <person name="Singh A."/>
            <person name="Thomas B.C."/>
            <person name="Banfield J.F."/>
        </authorList>
    </citation>
    <scope>NUCLEOTIDE SEQUENCE [LARGE SCALE GENOMIC DNA]</scope>
    <source>
        <strain evidence="2">AMDSBA1</strain>
    </source>
</reference>
<comment type="caution">
    <text evidence="2">The sequence shown here is derived from an EMBL/GenBank/DDBJ whole genome shotgun (WGS) entry which is preliminary data.</text>
</comment>
<dbReference type="Gene3D" id="3.90.550.10">
    <property type="entry name" value="Spore Coat Polysaccharide Biosynthesis Protein SpsA, Chain A"/>
    <property type="match status" value="1"/>
</dbReference>
<keyword evidence="2" id="KW-0808">Transferase</keyword>
<dbReference type="GO" id="GO:0016758">
    <property type="term" value="F:hexosyltransferase activity"/>
    <property type="evidence" value="ECO:0007669"/>
    <property type="project" value="UniProtKB-ARBA"/>
</dbReference>
<dbReference type="InterPro" id="IPR029044">
    <property type="entry name" value="Nucleotide-diphossugar_trans"/>
</dbReference>